<evidence type="ECO:0000256" key="7">
    <source>
        <dbReference type="ARBA" id="ARBA00023136"/>
    </source>
</evidence>
<evidence type="ECO:0000256" key="4">
    <source>
        <dbReference type="ARBA" id="ARBA00022519"/>
    </source>
</evidence>
<keyword evidence="5 9" id="KW-0812">Transmembrane</keyword>
<comment type="similarity">
    <text evidence="8 9">Belongs to the TRAP transporter small permease family.</text>
</comment>
<feature type="transmembrane region" description="Helical" evidence="9">
    <location>
        <begin position="58"/>
        <end position="75"/>
    </location>
</feature>
<evidence type="ECO:0000256" key="5">
    <source>
        <dbReference type="ARBA" id="ARBA00022692"/>
    </source>
</evidence>
<comment type="subcellular location">
    <subcellularLocation>
        <location evidence="1 9">Cell inner membrane</location>
        <topology evidence="1 9">Multi-pass membrane protein</topology>
    </subcellularLocation>
</comment>
<keyword evidence="6 9" id="KW-1133">Transmembrane helix</keyword>
<feature type="domain" description="Tripartite ATP-independent periplasmic transporters DctQ component" evidence="11">
    <location>
        <begin position="35"/>
        <end position="164"/>
    </location>
</feature>
<dbReference type="Proteomes" id="UP000580517">
    <property type="component" value="Unassembled WGS sequence"/>
</dbReference>
<evidence type="ECO:0000256" key="6">
    <source>
        <dbReference type="ARBA" id="ARBA00022989"/>
    </source>
</evidence>
<dbReference type="GO" id="GO:0005886">
    <property type="term" value="C:plasma membrane"/>
    <property type="evidence" value="ECO:0007669"/>
    <property type="project" value="UniProtKB-SubCell"/>
</dbReference>
<organism evidence="12 13">
    <name type="scientific">Allopusillimonas soli</name>
    <dbReference type="NCBI Taxonomy" id="659016"/>
    <lineage>
        <taxon>Bacteria</taxon>
        <taxon>Pseudomonadati</taxon>
        <taxon>Pseudomonadota</taxon>
        <taxon>Betaproteobacteria</taxon>
        <taxon>Burkholderiales</taxon>
        <taxon>Alcaligenaceae</taxon>
        <taxon>Allopusillimonas</taxon>
    </lineage>
</organism>
<dbReference type="OrthoDB" id="5420906at2"/>
<evidence type="ECO:0000256" key="10">
    <source>
        <dbReference type="SAM" id="MobiDB-lite"/>
    </source>
</evidence>
<dbReference type="GO" id="GO:0022857">
    <property type="term" value="F:transmembrane transporter activity"/>
    <property type="evidence" value="ECO:0007669"/>
    <property type="project" value="UniProtKB-UniRule"/>
</dbReference>
<keyword evidence="3" id="KW-1003">Cell membrane</keyword>
<comment type="caution">
    <text evidence="12">The sequence shown here is derived from an EMBL/GenBank/DDBJ whole genome shotgun (WGS) entry which is preliminary data.</text>
</comment>
<dbReference type="InterPro" id="IPR055348">
    <property type="entry name" value="DctQ"/>
</dbReference>
<evidence type="ECO:0000256" key="2">
    <source>
        <dbReference type="ARBA" id="ARBA00022448"/>
    </source>
</evidence>
<evidence type="ECO:0000256" key="1">
    <source>
        <dbReference type="ARBA" id="ARBA00004429"/>
    </source>
</evidence>
<feature type="transmembrane region" description="Helical" evidence="9">
    <location>
        <begin position="96"/>
        <end position="115"/>
    </location>
</feature>
<dbReference type="Pfam" id="PF04290">
    <property type="entry name" value="DctQ"/>
    <property type="match status" value="1"/>
</dbReference>
<evidence type="ECO:0000313" key="13">
    <source>
        <dbReference type="Proteomes" id="UP000580517"/>
    </source>
</evidence>
<dbReference type="InterPro" id="IPR007387">
    <property type="entry name" value="TRAP_DctQ"/>
</dbReference>
<evidence type="ECO:0000256" key="3">
    <source>
        <dbReference type="ARBA" id="ARBA00022475"/>
    </source>
</evidence>
<protein>
    <recommendedName>
        <fullName evidence="9">TRAP transporter small permease protein</fullName>
    </recommendedName>
</protein>
<proteinExistence type="inferred from homology"/>
<keyword evidence="4 9" id="KW-0997">Cell inner membrane</keyword>
<keyword evidence="2 9" id="KW-0813">Transport</keyword>
<accession>A0A853F9U0</accession>
<dbReference type="RefSeq" id="WP_129967243.1">
    <property type="nucleotide sequence ID" value="NZ_JACCEW010000001.1"/>
</dbReference>
<dbReference type="EMBL" id="JACCEW010000001">
    <property type="protein sequence ID" value="NYT35361.1"/>
    <property type="molecule type" value="Genomic_DNA"/>
</dbReference>
<dbReference type="AlphaFoldDB" id="A0A853F9U0"/>
<feature type="transmembrane region" description="Helical" evidence="9">
    <location>
        <begin position="19"/>
        <end position="38"/>
    </location>
</feature>
<gene>
    <name evidence="12" type="ORF">H0A68_00615</name>
</gene>
<name>A0A853F9U0_9BURK</name>
<keyword evidence="13" id="KW-1185">Reference proteome</keyword>
<sequence length="195" mass="21618">MPTKNAIENSRLLRCVDRIADLCGAAGIAMLIFITGALTYEAVARYFFHAPTQWTQDISVTMQIWFTYIGMAMVLKDGKMIRITAILGISPVWFRYACEGLALLIIFLFSLMATVKGWDVVADSIRLGRRQPTMLALPNWIAELPVVLGFALLTVQSFVEIVRLPFRGPPSISAESELDMADSQLAAEDTEGERA</sequence>
<evidence type="ECO:0000259" key="11">
    <source>
        <dbReference type="Pfam" id="PF04290"/>
    </source>
</evidence>
<comment type="subunit">
    <text evidence="9">The complex comprises the extracytoplasmic solute receptor protein and the two transmembrane proteins.</text>
</comment>
<feature type="transmembrane region" description="Helical" evidence="9">
    <location>
        <begin position="135"/>
        <end position="155"/>
    </location>
</feature>
<reference evidence="12 13" key="1">
    <citation type="submission" date="2020-07" db="EMBL/GenBank/DDBJ databases">
        <title>Taxonomic revisions and descriptions of new bacterial species based on genomic comparisons in the high-G+C-content subgroup of the family Alcaligenaceae.</title>
        <authorList>
            <person name="Szabo A."/>
            <person name="Felfoldi T."/>
        </authorList>
    </citation>
    <scope>NUCLEOTIDE SEQUENCE [LARGE SCALE GENOMIC DNA]</scope>
    <source>
        <strain evidence="12 13">DSM 25264</strain>
    </source>
</reference>
<comment type="function">
    <text evidence="9">Part of the tripartite ATP-independent periplasmic (TRAP) transport system.</text>
</comment>
<evidence type="ECO:0000256" key="8">
    <source>
        <dbReference type="ARBA" id="ARBA00038436"/>
    </source>
</evidence>
<evidence type="ECO:0000313" key="12">
    <source>
        <dbReference type="EMBL" id="NYT35361.1"/>
    </source>
</evidence>
<dbReference type="PANTHER" id="PTHR35011">
    <property type="entry name" value="2,3-DIKETO-L-GULONATE TRAP TRANSPORTER SMALL PERMEASE PROTEIN YIAM"/>
    <property type="match status" value="1"/>
</dbReference>
<evidence type="ECO:0000256" key="9">
    <source>
        <dbReference type="RuleBase" id="RU369079"/>
    </source>
</evidence>
<feature type="region of interest" description="Disordered" evidence="10">
    <location>
        <begin position="174"/>
        <end position="195"/>
    </location>
</feature>
<keyword evidence="7 9" id="KW-0472">Membrane</keyword>